<keyword evidence="2" id="KW-1185">Reference proteome</keyword>
<sequence>MSFFFPRRFPACPKSGYRHPHFHATNLAMNRAIAFLFLLIASAQARIHADGASLTPITILVSRGDQVAEGIRVQLKDVGEDRQTELDPEKLHHRITSQLGKPSLTSSSGSATLWASFPKASSPTSLTTRQLRGQLIIGPESQPLFKAPLNTLIPAEQANNPAILLSIDLDKPEQQTAAANAAAIPDLSKAFPGEKIFSQSKLQGIETYSYLTNASFAELKKQFQAYLGAEWKEVAIDAEVAKQADEIMTDSEFNIEGNTLFENAKHPGVQIGLTQMPMELEGKKYLANITLLRLGEGE</sequence>
<proteinExistence type="predicted"/>
<dbReference type="EMBL" id="BAABRL010000006">
    <property type="protein sequence ID" value="GAA5496020.1"/>
    <property type="molecule type" value="Genomic_DNA"/>
</dbReference>
<gene>
    <name evidence="1" type="ORF">Rhal01_02201</name>
</gene>
<evidence type="ECO:0000313" key="2">
    <source>
        <dbReference type="Proteomes" id="UP001424741"/>
    </source>
</evidence>
<accession>A0ABP9V070</accession>
<organism evidence="1 2">
    <name type="scientific">Rubritalea halochordaticola</name>
    <dbReference type="NCBI Taxonomy" id="714537"/>
    <lineage>
        <taxon>Bacteria</taxon>
        <taxon>Pseudomonadati</taxon>
        <taxon>Verrucomicrobiota</taxon>
        <taxon>Verrucomicrobiia</taxon>
        <taxon>Verrucomicrobiales</taxon>
        <taxon>Rubritaleaceae</taxon>
        <taxon>Rubritalea</taxon>
    </lineage>
</organism>
<dbReference type="RefSeq" id="WP_346188750.1">
    <property type="nucleotide sequence ID" value="NZ_BAABRL010000006.1"/>
</dbReference>
<name>A0ABP9V070_9BACT</name>
<dbReference type="Proteomes" id="UP001424741">
    <property type="component" value="Unassembled WGS sequence"/>
</dbReference>
<evidence type="ECO:0000313" key="1">
    <source>
        <dbReference type="EMBL" id="GAA5496020.1"/>
    </source>
</evidence>
<comment type="caution">
    <text evidence="1">The sequence shown here is derived from an EMBL/GenBank/DDBJ whole genome shotgun (WGS) entry which is preliminary data.</text>
</comment>
<protein>
    <submittedName>
        <fullName evidence="1">Uncharacterized protein</fullName>
    </submittedName>
</protein>
<reference evidence="1 2" key="1">
    <citation type="submission" date="2024-02" db="EMBL/GenBank/DDBJ databases">
        <title>Rubritalea halochordaticola NBRC 107102.</title>
        <authorList>
            <person name="Ichikawa N."/>
            <person name="Katano-Makiyama Y."/>
            <person name="Hidaka K."/>
        </authorList>
    </citation>
    <scope>NUCLEOTIDE SEQUENCE [LARGE SCALE GENOMIC DNA]</scope>
    <source>
        <strain evidence="1 2">NBRC 107102</strain>
    </source>
</reference>